<dbReference type="PANTHER" id="PTHR30469">
    <property type="entry name" value="MULTIDRUG RESISTANCE PROTEIN MDTA"/>
    <property type="match status" value="1"/>
</dbReference>
<dbReference type="AlphaFoldDB" id="A0A4Y1VEQ1"/>
<name>A0A4Y1VEQ1_BACUN</name>
<evidence type="ECO:0000313" key="5">
    <source>
        <dbReference type="Proteomes" id="UP000320533"/>
    </source>
</evidence>
<dbReference type="NCBIfam" id="TIGR01730">
    <property type="entry name" value="RND_mfp"/>
    <property type="match status" value="1"/>
</dbReference>
<dbReference type="InterPro" id="IPR058637">
    <property type="entry name" value="YknX-like_C"/>
</dbReference>
<dbReference type="Pfam" id="PF25989">
    <property type="entry name" value="YknX_C"/>
    <property type="match status" value="1"/>
</dbReference>
<feature type="domain" description="CusB-like beta-barrel" evidence="2">
    <location>
        <begin position="197"/>
        <end position="269"/>
    </location>
</feature>
<feature type="domain" description="YknX-like C-terminal permuted SH3-like" evidence="3">
    <location>
        <begin position="276"/>
        <end position="345"/>
    </location>
</feature>
<dbReference type="PROSITE" id="PS51257">
    <property type="entry name" value="PROKAR_LIPOPROTEIN"/>
    <property type="match status" value="1"/>
</dbReference>
<proteinExistence type="inferred from homology"/>
<dbReference type="Gene3D" id="2.40.50.100">
    <property type="match status" value="1"/>
</dbReference>
<comment type="similarity">
    <text evidence="1">Belongs to the membrane fusion protein (MFP) (TC 8.A.1) family.</text>
</comment>
<dbReference type="Gene3D" id="1.10.287.470">
    <property type="entry name" value="Helix hairpin bin"/>
    <property type="match status" value="1"/>
</dbReference>
<dbReference type="InterPro" id="IPR058792">
    <property type="entry name" value="Beta-barrel_RND_2"/>
</dbReference>
<dbReference type="Gene3D" id="2.40.420.20">
    <property type="match status" value="1"/>
</dbReference>
<gene>
    <name evidence="4" type="ORF">Bun01g_11820</name>
</gene>
<reference evidence="4 5" key="1">
    <citation type="submission" date="2019-06" db="EMBL/GenBank/DDBJ databases">
        <title>Complete genome sequence of Bacteroides uniformis NBRC 113350.</title>
        <authorList>
            <person name="Miura T."/>
            <person name="Furukawa M."/>
            <person name="Shimamura M."/>
            <person name="Ohyama Y."/>
            <person name="Yamazoe A."/>
            <person name="Kawasaki H."/>
        </authorList>
    </citation>
    <scope>NUCLEOTIDE SEQUENCE [LARGE SCALE GENOMIC DNA]</scope>
    <source>
        <strain evidence="4 5">NBRC 113350</strain>
    </source>
</reference>
<organism evidence="4 5">
    <name type="scientific">Bacteroides uniformis</name>
    <dbReference type="NCBI Taxonomy" id="820"/>
    <lineage>
        <taxon>Bacteria</taxon>
        <taxon>Pseudomonadati</taxon>
        <taxon>Bacteroidota</taxon>
        <taxon>Bacteroidia</taxon>
        <taxon>Bacteroidales</taxon>
        <taxon>Bacteroidaceae</taxon>
        <taxon>Bacteroides</taxon>
    </lineage>
</organism>
<dbReference type="GO" id="GO:1990281">
    <property type="term" value="C:efflux pump complex"/>
    <property type="evidence" value="ECO:0007669"/>
    <property type="project" value="TreeGrafter"/>
</dbReference>
<dbReference type="Proteomes" id="UP000320533">
    <property type="component" value="Chromosome"/>
</dbReference>
<dbReference type="KEGG" id="bun:Bun01g_11820"/>
<dbReference type="Pfam" id="PF25954">
    <property type="entry name" value="Beta-barrel_RND_2"/>
    <property type="match status" value="1"/>
</dbReference>
<dbReference type="Gene3D" id="2.40.30.170">
    <property type="match status" value="1"/>
</dbReference>
<dbReference type="InterPro" id="IPR006143">
    <property type="entry name" value="RND_pump_MFP"/>
</dbReference>
<dbReference type="FunFam" id="2.40.30.170:FF:000010">
    <property type="entry name" value="Efflux RND transporter periplasmic adaptor subunit"/>
    <property type="match status" value="1"/>
</dbReference>
<evidence type="ECO:0000313" key="4">
    <source>
        <dbReference type="EMBL" id="BBK86812.1"/>
    </source>
</evidence>
<dbReference type="SUPFAM" id="SSF111369">
    <property type="entry name" value="HlyD-like secretion proteins"/>
    <property type="match status" value="1"/>
</dbReference>
<sequence>MKNRNKNNDMKKGFQWMALLVVAMLGACSGGSDKAAAEKVDEKPRVKLAEVSSRPVEQIQEYTATVEAEVKNNIAPSSPVRIDRIFVEVGDRVSKGQKLVSMDAANLKQIKYQLDNQQIEFKRIDELYKVGGASKSEWDTAKMNLDIRETSYKNLLENTSLLSPINGVVTARNYDNGDMYSGGEPVLVVEQITPVKLYINVSEGYFTKVKKGAPVSVKVDVYGDEEFEGKISLVYPTIDPATRTFPVEIQLVNRDQRVRPGMFARATLNFGTQDHVVVPDLAIVKRAGSGDRYVYVYKDGKVSYNKVELGRRMDTEYELISGVDNNSQVVIAGQSKLADGVEVEVEK</sequence>
<dbReference type="GO" id="GO:0015562">
    <property type="term" value="F:efflux transmembrane transporter activity"/>
    <property type="evidence" value="ECO:0007669"/>
    <property type="project" value="TreeGrafter"/>
</dbReference>
<dbReference type="EMBL" id="AP019724">
    <property type="protein sequence ID" value="BBK86812.1"/>
    <property type="molecule type" value="Genomic_DNA"/>
</dbReference>
<evidence type="ECO:0000259" key="3">
    <source>
        <dbReference type="Pfam" id="PF25989"/>
    </source>
</evidence>
<evidence type="ECO:0000259" key="2">
    <source>
        <dbReference type="Pfam" id="PF25954"/>
    </source>
</evidence>
<evidence type="ECO:0000256" key="1">
    <source>
        <dbReference type="ARBA" id="ARBA00009477"/>
    </source>
</evidence>
<protein>
    <submittedName>
        <fullName evidence="4">Cation efflux system protein</fullName>
    </submittedName>
</protein>
<accession>A0A4Y1VEQ1</accession>